<evidence type="ECO:0000313" key="1">
    <source>
        <dbReference type="EMBL" id="ACB84827.1"/>
    </source>
</evidence>
<gene>
    <name evidence="1" type="ordered locus">Nther_1244</name>
</gene>
<proteinExistence type="predicted"/>
<dbReference type="STRING" id="457570.Nther_1244"/>
<name>B2A222_NATTJ</name>
<dbReference type="AlphaFoldDB" id="B2A222"/>
<keyword evidence="2" id="KW-1185">Reference proteome</keyword>
<dbReference type="Proteomes" id="UP000001683">
    <property type="component" value="Chromosome"/>
</dbReference>
<dbReference type="EMBL" id="CP001034">
    <property type="protein sequence ID" value="ACB84827.1"/>
    <property type="molecule type" value="Genomic_DNA"/>
</dbReference>
<dbReference type="KEGG" id="nth:Nther_1244"/>
<dbReference type="HOGENOM" id="CLU_2718155_0_0_9"/>
<reference evidence="1 2" key="2">
    <citation type="journal article" date="2011" name="J. Bacteriol.">
        <title>Complete genome sequence of the anaerobic, halophilic alkalithermophile Natranaerobius thermophilus JW/NM-WN-LF.</title>
        <authorList>
            <person name="Zhao B."/>
            <person name="Mesbah N.M."/>
            <person name="Dalin E."/>
            <person name="Goodwin L."/>
            <person name="Nolan M."/>
            <person name="Pitluck S."/>
            <person name="Chertkov O."/>
            <person name="Brettin T.S."/>
            <person name="Han J."/>
            <person name="Larimer F.W."/>
            <person name="Land M.L."/>
            <person name="Hauser L."/>
            <person name="Kyrpides N."/>
            <person name="Wiegel J."/>
        </authorList>
    </citation>
    <scope>NUCLEOTIDE SEQUENCE [LARGE SCALE GENOMIC DNA]</scope>
    <source>
        <strain evidence="2">ATCC BAA-1301 / DSM 18059 / JW/NM-WN-LF</strain>
    </source>
</reference>
<dbReference type="InParanoid" id="B2A222"/>
<sequence>MIKSKDGFTIPPEINREKYKESIQNIEIGFDEIMEEIDKIKDEETKNELKEIVTILKRDVKKLKVFSKPANN</sequence>
<reference evidence="1 2" key="1">
    <citation type="submission" date="2008-04" db="EMBL/GenBank/DDBJ databases">
        <title>Complete sequence of chromosome of Natranaerobius thermophilus JW/NM-WN-LF.</title>
        <authorList>
            <consortium name="US DOE Joint Genome Institute"/>
            <person name="Copeland A."/>
            <person name="Lucas S."/>
            <person name="Lapidus A."/>
            <person name="Glavina del Rio T."/>
            <person name="Dalin E."/>
            <person name="Tice H."/>
            <person name="Bruce D."/>
            <person name="Goodwin L."/>
            <person name="Pitluck S."/>
            <person name="Chertkov O."/>
            <person name="Brettin T."/>
            <person name="Detter J.C."/>
            <person name="Han C."/>
            <person name="Kuske C.R."/>
            <person name="Schmutz J."/>
            <person name="Larimer F."/>
            <person name="Land M."/>
            <person name="Hauser L."/>
            <person name="Kyrpides N."/>
            <person name="Lykidis A."/>
            <person name="Mesbah N.M."/>
            <person name="Wiegel J."/>
        </authorList>
    </citation>
    <scope>NUCLEOTIDE SEQUENCE [LARGE SCALE GENOMIC DNA]</scope>
    <source>
        <strain evidence="2">ATCC BAA-1301 / DSM 18059 / JW/NM-WN-LF</strain>
    </source>
</reference>
<evidence type="ECO:0000313" key="2">
    <source>
        <dbReference type="Proteomes" id="UP000001683"/>
    </source>
</evidence>
<organism evidence="1 2">
    <name type="scientific">Natranaerobius thermophilus (strain ATCC BAA-1301 / DSM 18059 / JW/NM-WN-LF)</name>
    <dbReference type="NCBI Taxonomy" id="457570"/>
    <lineage>
        <taxon>Bacteria</taxon>
        <taxon>Bacillati</taxon>
        <taxon>Bacillota</taxon>
        <taxon>Clostridia</taxon>
        <taxon>Natranaerobiales</taxon>
        <taxon>Natranaerobiaceae</taxon>
        <taxon>Natranaerobius</taxon>
    </lineage>
</organism>
<protein>
    <submittedName>
        <fullName evidence="1">Uncharacterized protein</fullName>
    </submittedName>
</protein>
<accession>B2A222</accession>
<dbReference type="RefSeq" id="WP_012447702.1">
    <property type="nucleotide sequence ID" value="NC_010718.1"/>
</dbReference>